<feature type="compositionally biased region" description="Polar residues" evidence="1">
    <location>
        <begin position="664"/>
        <end position="676"/>
    </location>
</feature>
<evidence type="ECO:0008006" key="5">
    <source>
        <dbReference type="Google" id="ProtNLM"/>
    </source>
</evidence>
<feature type="region of interest" description="Disordered" evidence="1">
    <location>
        <begin position="414"/>
        <end position="453"/>
    </location>
</feature>
<evidence type="ECO:0000256" key="2">
    <source>
        <dbReference type="SAM" id="Phobius"/>
    </source>
</evidence>
<dbReference type="CDD" id="cd05162">
    <property type="entry name" value="PWWP"/>
    <property type="match status" value="1"/>
</dbReference>
<feature type="compositionally biased region" description="Polar residues" evidence="1">
    <location>
        <begin position="150"/>
        <end position="162"/>
    </location>
</feature>
<feature type="compositionally biased region" description="Polar residues" evidence="1">
    <location>
        <begin position="534"/>
        <end position="546"/>
    </location>
</feature>
<organism evidence="3 4">
    <name type="scientific">Ancylostoma ceylanicum</name>
    <dbReference type="NCBI Taxonomy" id="53326"/>
    <lineage>
        <taxon>Eukaryota</taxon>
        <taxon>Metazoa</taxon>
        <taxon>Ecdysozoa</taxon>
        <taxon>Nematoda</taxon>
        <taxon>Chromadorea</taxon>
        <taxon>Rhabditida</taxon>
        <taxon>Rhabditina</taxon>
        <taxon>Rhabditomorpha</taxon>
        <taxon>Strongyloidea</taxon>
        <taxon>Ancylostomatidae</taxon>
        <taxon>Ancylostomatinae</taxon>
        <taxon>Ancylostoma</taxon>
    </lineage>
</organism>
<accession>A0A016SS61</accession>
<dbReference type="EMBL" id="JARK01001521">
    <property type="protein sequence ID" value="EYB93154.1"/>
    <property type="molecule type" value="Genomic_DNA"/>
</dbReference>
<proteinExistence type="predicted"/>
<dbReference type="OrthoDB" id="5824645at2759"/>
<evidence type="ECO:0000313" key="4">
    <source>
        <dbReference type="Proteomes" id="UP000024635"/>
    </source>
</evidence>
<feature type="compositionally biased region" description="Basic and acidic residues" evidence="1">
    <location>
        <begin position="488"/>
        <end position="498"/>
    </location>
</feature>
<feature type="compositionally biased region" description="Basic and acidic residues" evidence="1">
    <location>
        <begin position="619"/>
        <end position="636"/>
    </location>
</feature>
<dbReference type="Gene3D" id="2.30.30.140">
    <property type="match status" value="1"/>
</dbReference>
<keyword evidence="2" id="KW-0472">Membrane</keyword>
<keyword evidence="4" id="KW-1185">Reference proteome</keyword>
<dbReference type="Proteomes" id="UP000024635">
    <property type="component" value="Unassembled WGS sequence"/>
</dbReference>
<keyword evidence="2" id="KW-1133">Transmembrane helix</keyword>
<keyword evidence="2" id="KW-0812">Transmembrane</keyword>
<evidence type="ECO:0000313" key="3">
    <source>
        <dbReference type="EMBL" id="EYB93154.1"/>
    </source>
</evidence>
<feature type="region of interest" description="Disordered" evidence="1">
    <location>
        <begin position="150"/>
        <end position="219"/>
    </location>
</feature>
<dbReference type="SUPFAM" id="SSF63748">
    <property type="entry name" value="Tudor/PWWP/MBT"/>
    <property type="match status" value="1"/>
</dbReference>
<sequence>MQNSLLKEYASMREAARMPPTSLLNSPNLIVIAVLMISYAVHHVHSRCLEDTAEVMRSKSLSSNSPEQSSEGYAKENAINAEAMASYNQLISNYIKCPRVQTHCCVSNVGDGTFLLKATISPLPPLTGLISEEEWLKLVQTMKCTLQESPSMEKSFMENSTGPVEGGSKTPLSDTGTNNLVDPIKESPPPSPGRWTFSPRHESSSSHSPIPRYDMEDDASARHRRSLKVRFHRKGVDEYEVVGSVACTSAGESSEGTSKQSNKKSHKKAKKTKKRRESMDLDNVAYMIDESHLVANRGSESSAPAINGSNDAVVPNGDVHVKDLNCSLSKKEKNQNSMNAMATWPTKSGDAPSKDDGGAEASVTHHIWKKKQRRGEPVVKTSYVRRQGTPVSCTINLRSRSVPRFNELQTNIVPRRSSERLRSRYSLPPPSSRCQRPRRATKSASPHHIRHSRYEPVYPEENCIIYCPSMNTRSRDPKGTGRNGLTIIKKEDDADGSDRQVVSPSGNNKNTSLLNLKIVKQECEDLEDNPPPSSTTFNEHSATDVQEPSKSTRVRRTSSRPKKLRPRAGRRTGERVASDEELPPDAASAQKSVPSSDSSQEGRDAFSAVADNGDTIETPEYRSDNRSMSEEKHEVPSEVSSVDTGKGSPSDGLYIDEEEPISDKSGNYSEQSQNQEDGVFRPKEEIDAEDMFENEVKSEPVSIEGSSQAVGTKEEYDMTEAEKAIVDGSAGTGLITNDHRKLPEHPLDQSIAYRYKMWSNAYRTFRVSPFLIPPNPGQIPQLVRYPPRHLSEVRTETRDEKCYVKLGAKYEVAVANPPKMPNERNWKEIYVGDVLWVRWRKNEYWPATAYNITDTAPIKVTVLWINDRTESTVDYTMVDSFDMAFHIRYDARRGDAKYVKAVATALRYMGKMGFWECHITAKVYHEIIKEEGESFCRHILPEELQKIKSKARAPKVPKEAKKDDQTRLQRSEEILQALQASHFIDIYQRSPLVGNALPLTQQIVDDYQGSKEYASGNLDPLFVDGTMLCFDEDVKAFGFDPEVMGSNEIVQWDGDSGITSSGYDTTDASLGSEAPPDDSDASAHNANARDVDTKEEEFPQPFSEIDALRLTNPEKLPPKKRHGTRSVTPKPAPKKKRQ</sequence>
<feature type="transmembrane region" description="Helical" evidence="2">
    <location>
        <begin position="21"/>
        <end position="41"/>
    </location>
</feature>
<feature type="region of interest" description="Disordered" evidence="1">
    <location>
        <begin position="1055"/>
        <end position="1138"/>
    </location>
</feature>
<feature type="compositionally biased region" description="Basic residues" evidence="1">
    <location>
        <begin position="261"/>
        <end position="276"/>
    </location>
</feature>
<name>A0A016SS61_9BILA</name>
<feature type="region of interest" description="Disordered" evidence="1">
    <location>
        <begin position="248"/>
        <end position="278"/>
    </location>
</feature>
<dbReference type="AlphaFoldDB" id="A0A016SS61"/>
<gene>
    <name evidence="3" type="primary">Acey_s0185.g1021</name>
    <name evidence="3" type="ORF">Y032_0185g1021</name>
</gene>
<feature type="region of interest" description="Disordered" evidence="1">
    <location>
        <begin position="342"/>
        <end position="380"/>
    </location>
</feature>
<reference evidence="4" key="1">
    <citation type="journal article" date="2015" name="Nat. Genet.">
        <title>The genome and transcriptome of the zoonotic hookworm Ancylostoma ceylanicum identify infection-specific gene families.</title>
        <authorList>
            <person name="Schwarz E.M."/>
            <person name="Hu Y."/>
            <person name="Antoshechkin I."/>
            <person name="Miller M.M."/>
            <person name="Sternberg P.W."/>
            <person name="Aroian R.V."/>
        </authorList>
    </citation>
    <scope>NUCLEOTIDE SEQUENCE</scope>
    <source>
        <strain evidence="4">HY135</strain>
    </source>
</reference>
<feature type="compositionally biased region" description="Polar residues" evidence="1">
    <location>
        <begin position="1057"/>
        <end position="1069"/>
    </location>
</feature>
<feature type="compositionally biased region" description="Polar residues" evidence="1">
    <location>
        <begin position="248"/>
        <end position="257"/>
    </location>
</feature>
<feature type="compositionally biased region" description="Polar residues" evidence="1">
    <location>
        <begin position="170"/>
        <end position="180"/>
    </location>
</feature>
<feature type="region of interest" description="Disordered" evidence="1">
    <location>
        <begin position="469"/>
        <end position="715"/>
    </location>
</feature>
<feature type="compositionally biased region" description="Polar residues" evidence="1">
    <location>
        <begin position="500"/>
        <end position="514"/>
    </location>
</feature>
<feature type="compositionally biased region" description="Basic residues" evidence="1">
    <location>
        <begin position="552"/>
        <end position="570"/>
    </location>
</feature>
<evidence type="ECO:0000256" key="1">
    <source>
        <dbReference type="SAM" id="MobiDB-lite"/>
    </source>
</evidence>
<feature type="compositionally biased region" description="Basic residues" evidence="1">
    <location>
        <begin position="435"/>
        <end position="451"/>
    </location>
</feature>
<comment type="caution">
    <text evidence="3">The sequence shown here is derived from an EMBL/GenBank/DDBJ whole genome shotgun (WGS) entry which is preliminary data.</text>
</comment>
<feature type="compositionally biased region" description="Polar residues" evidence="1">
    <location>
        <begin position="589"/>
        <end position="599"/>
    </location>
</feature>
<protein>
    <recommendedName>
        <fullName evidence="5">PWWP domain-containing protein</fullName>
    </recommendedName>
</protein>